<dbReference type="GeneID" id="17271788"/>
<dbReference type="AlphaFoldDB" id="A0A0D3JRV9"/>
<keyword evidence="3" id="KW-1185">Reference proteome</keyword>
<proteinExistence type="predicted"/>
<name>A0A0D3JRV9_EMIH1</name>
<dbReference type="PaxDb" id="2903-EOD26244"/>
<organism evidence="2 3">
    <name type="scientific">Emiliania huxleyi (strain CCMP1516)</name>
    <dbReference type="NCBI Taxonomy" id="280463"/>
    <lineage>
        <taxon>Eukaryota</taxon>
        <taxon>Haptista</taxon>
        <taxon>Haptophyta</taxon>
        <taxon>Prymnesiophyceae</taxon>
        <taxon>Isochrysidales</taxon>
        <taxon>Noelaerhabdaceae</taxon>
        <taxon>Emiliania</taxon>
    </lineage>
</organism>
<dbReference type="PANTHER" id="PTHR31485:SF7">
    <property type="entry name" value="PEPTIDYL SERINE ALPHA-GALACTOSYLTRANSFERASE"/>
    <property type="match status" value="1"/>
</dbReference>
<dbReference type="RefSeq" id="XP_005778673.1">
    <property type="nucleotide sequence ID" value="XM_005778616.1"/>
</dbReference>
<reference evidence="2" key="2">
    <citation type="submission" date="2024-10" db="UniProtKB">
        <authorList>
            <consortium name="EnsemblProtists"/>
        </authorList>
    </citation>
    <scope>IDENTIFICATION</scope>
</reference>
<dbReference type="GO" id="GO:0016757">
    <property type="term" value="F:glycosyltransferase activity"/>
    <property type="evidence" value="ECO:0007669"/>
    <property type="project" value="InterPro"/>
</dbReference>
<dbReference type="InterPro" id="IPR044845">
    <property type="entry name" value="HPAT/SRGT1-like"/>
</dbReference>
<dbReference type="STRING" id="2903.R1EZD9"/>
<evidence type="ECO:0000313" key="2">
    <source>
        <dbReference type="EnsemblProtists" id="EOD26244"/>
    </source>
</evidence>
<feature type="domain" description="ShKT" evidence="1">
    <location>
        <begin position="488"/>
        <end position="523"/>
    </location>
</feature>
<dbReference type="Pfam" id="PF01549">
    <property type="entry name" value="ShK"/>
    <property type="match status" value="1"/>
</dbReference>
<evidence type="ECO:0000313" key="3">
    <source>
        <dbReference type="Proteomes" id="UP000013827"/>
    </source>
</evidence>
<protein>
    <recommendedName>
        <fullName evidence="1">ShKT domain-containing protein</fullName>
    </recommendedName>
</protein>
<dbReference type="InterPro" id="IPR003582">
    <property type="entry name" value="ShKT_dom"/>
</dbReference>
<accession>A0A0D3JRV9</accession>
<dbReference type="EnsemblProtists" id="EOD26244">
    <property type="protein sequence ID" value="EOD26244"/>
    <property type="gene ID" value="EMIHUDRAFT_115104"/>
</dbReference>
<dbReference type="KEGG" id="ehx:EMIHUDRAFT_115104"/>
<sequence>MPPVLEASAAAAADPADLHVVFSAECIPAFDWQSAGLFYSFRRVQQPGRITRLLACSEAQLSTYPKVNLEMGPTFVHKNMRFDASNDAEKDDPHNDGKGTGYASYNKPYSVMAWLEQTDVEEDHVDLDGECPRISPHISGPRWGTPIFVSGKGTRVDTYSTRGALPSLPWNPLAHLTTQDYVLFMDSDMILRQPIDPVAMGVTRGNVVSADADLPFPCLSAEYTYLYGTKSGFAHRFIDPKLDRRMAQDLRQIAPKWLTFTQRVRQFANDHPEEYFNESAHHPLEAEYGRGGTRYGEIRGDTGRYGELEGETWRKQARWHGEMYGYVFAAAEVGVTHRIRRDIMLYPGYEPHLGRPPSIMHYGADYTLGRAYFNKMNYQQLRLEECSRHLLDTSSTLPRRFLDTSWLRDLQECSHALAKPSGSLFLLDDPEVDLEAMSKRDALCQEHLSTLNAAFCEFYQRACAGKLLPERCRTFAAQIDEVQPRISACVDEHENCAGWGLAECGKNPMYMHSKCPVTCQSCGKSGSELVPSEVHYGDWKYDERLQAERLQQVAEVVASASEEELVEIEGKVAARRTELRQIKHEL</sequence>
<evidence type="ECO:0000259" key="1">
    <source>
        <dbReference type="SMART" id="SM00254"/>
    </source>
</evidence>
<dbReference type="PANTHER" id="PTHR31485">
    <property type="entry name" value="PEPTIDYL SERINE ALPHA-GALACTOSYLTRANSFERASE"/>
    <property type="match status" value="1"/>
</dbReference>
<dbReference type="SMART" id="SM00254">
    <property type="entry name" value="ShKT"/>
    <property type="match status" value="1"/>
</dbReference>
<dbReference type="HOGENOM" id="CLU_465741_0_0_1"/>
<dbReference type="Proteomes" id="UP000013827">
    <property type="component" value="Unassembled WGS sequence"/>
</dbReference>
<reference evidence="3" key="1">
    <citation type="journal article" date="2013" name="Nature">
        <title>Pan genome of the phytoplankton Emiliania underpins its global distribution.</title>
        <authorList>
            <person name="Read B.A."/>
            <person name="Kegel J."/>
            <person name="Klute M.J."/>
            <person name="Kuo A."/>
            <person name="Lefebvre S.C."/>
            <person name="Maumus F."/>
            <person name="Mayer C."/>
            <person name="Miller J."/>
            <person name="Monier A."/>
            <person name="Salamov A."/>
            <person name="Young J."/>
            <person name="Aguilar M."/>
            <person name="Claverie J.M."/>
            <person name="Frickenhaus S."/>
            <person name="Gonzalez K."/>
            <person name="Herman E.K."/>
            <person name="Lin Y.C."/>
            <person name="Napier J."/>
            <person name="Ogata H."/>
            <person name="Sarno A.F."/>
            <person name="Shmutz J."/>
            <person name="Schroeder D."/>
            <person name="de Vargas C."/>
            <person name="Verret F."/>
            <person name="von Dassow P."/>
            <person name="Valentin K."/>
            <person name="Van de Peer Y."/>
            <person name="Wheeler G."/>
            <person name="Dacks J.B."/>
            <person name="Delwiche C.F."/>
            <person name="Dyhrman S.T."/>
            <person name="Glockner G."/>
            <person name="John U."/>
            <person name="Richards T."/>
            <person name="Worden A.Z."/>
            <person name="Zhang X."/>
            <person name="Grigoriev I.V."/>
            <person name="Allen A.E."/>
            <person name="Bidle K."/>
            <person name="Borodovsky M."/>
            <person name="Bowler C."/>
            <person name="Brownlee C."/>
            <person name="Cock J.M."/>
            <person name="Elias M."/>
            <person name="Gladyshev V.N."/>
            <person name="Groth M."/>
            <person name="Guda C."/>
            <person name="Hadaegh A."/>
            <person name="Iglesias-Rodriguez M.D."/>
            <person name="Jenkins J."/>
            <person name="Jones B.M."/>
            <person name="Lawson T."/>
            <person name="Leese F."/>
            <person name="Lindquist E."/>
            <person name="Lobanov A."/>
            <person name="Lomsadze A."/>
            <person name="Malik S.B."/>
            <person name="Marsh M.E."/>
            <person name="Mackinder L."/>
            <person name="Mock T."/>
            <person name="Mueller-Roeber B."/>
            <person name="Pagarete A."/>
            <person name="Parker M."/>
            <person name="Probert I."/>
            <person name="Quesneville H."/>
            <person name="Raines C."/>
            <person name="Rensing S.A."/>
            <person name="Riano-Pachon D.M."/>
            <person name="Richier S."/>
            <person name="Rokitta S."/>
            <person name="Shiraiwa Y."/>
            <person name="Soanes D.M."/>
            <person name="van der Giezen M."/>
            <person name="Wahlund T.M."/>
            <person name="Williams B."/>
            <person name="Wilson W."/>
            <person name="Wolfe G."/>
            <person name="Wurch L.L."/>
        </authorList>
    </citation>
    <scope>NUCLEOTIDE SEQUENCE</scope>
</reference>